<feature type="compositionally biased region" description="Polar residues" evidence="8">
    <location>
        <begin position="764"/>
        <end position="792"/>
    </location>
</feature>
<dbReference type="PROSITE" id="PS01359">
    <property type="entry name" value="ZF_PHD_1"/>
    <property type="match status" value="1"/>
</dbReference>
<comment type="caution">
    <text evidence="10">The sequence shown here is derived from an EMBL/GenBank/DDBJ whole genome shotgun (WGS) entry which is preliminary data.</text>
</comment>
<dbReference type="PANTHER" id="PTHR10291">
    <property type="entry name" value="DEHYDRODOLICHYL DIPHOSPHATE SYNTHASE FAMILY MEMBER"/>
    <property type="match status" value="1"/>
</dbReference>
<evidence type="ECO:0000256" key="4">
    <source>
        <dbReference type="ARBA" id="ARBA00022771"/>
    </source>
</evidence>
<evidence type="ECO:0000256" key="8">
    <source>
        <dbReference type="SAM" id="MobiDB-lite"/>
    </source>
</evidence>
<comment type="function">
    <text evidence="7">Component of an histone acetyltransferase complex.</text>
</comment>
<dbReference type="GO" id="GO:0000785">
    <property type="term" value="C:chromatin"/>
    <property type="evidence" value="ECO:0007669"/>
    <property type="project" value="UniProtKB-ARBA"/>
</dbReference>
<dbReference type="InterPro" id="IPR001965">
    <property type="entry name" value="Znf_PHD"/>
</dbReference>
<dbReference type="InterPro" id="IPR024610">
    <property type="entry name" value="ING_N_histone-binding"/>
</dbReference>
<feature type="compositionally biased region" description="Basic and acidic residues" evidence="8">
    <location>
        <begin position="152"/>
        <end position="164"/>
    </location>
</feature>
<dbReference type="SMART" id="SM00249">
    <property type="entry name" value="PHD"/>
    <property type="match status" value="1"/>
</dbReference>
<feature type="compositionally biased region" description="Low complexity" evidence="8">
    <location>
        <begin position="426"/>
        <end position="438"/>
    </location>
</feature>
<feature type="compositionally biased region" description="Low complexity" evidence="8">
    <location>
        <begin position="648"/>
        <end position="658"/>
    </location>
</feature>
<dbReference type="SUPFAM" id="SSF57903">
    <property type="entry name" value="FYVE/PHD zinc finger"/>
    <property type="match status" value="1"/>
</dbReference>
<keyword evidence="3 7" id="KW-0479">Metal-binding</keyword>
<feature type="compositionally biased region" description="Polar residues" evidence="8">
    <location>
        <begin position="694"/>
        <end position="715"/>
    </location>
</feature>
<comment type="subcellular location">
    <subcellularLocation>
        <location evidence="7">Nucleus</location>
    </subcellularLocation>
</comment>
<dbReference type="GO" id="GO:0006325">
    <property type="term" value="P:chromatin organization"/>
    <property type="evidence" value="ECO:0007669"/>
    <property type="project" value="UniProtKB-KW"/>
</dbReference>
<dbReference type="InterPro" id="IPR013083">
    <property type="entry name" value="Znf_RING/FYVE/PHD"/>
</dbReference>
<dbReference type="SUPFAM" id="SSF64005">
    <property type="entry name" value="Undecaprenyl diphosphate synthase"/>
    <property type="match status" value="2"/>
</dbReference>
<feature type="compositionally biased region" description="Polar residues" evidence="8">
    <location>
        <begin position="177"/>
        <end position="188"/>
    </location>
</feature>
<dbReference type="PANTHER" id="PTHR10291:SF43">
    <property type="entry name" value="DEHYDRODOLICHYL DIPHOSPHATE SYNTHASE COMPLEX SUBUNIT DHDDS"/>
    <property type="match status" value="1"/>
</dbReference>
<feature type="compositionally biased region" description="Low complexity" evidence="8">
    <location>
        <begin position="1020"/>
        <end position="1051"/>
    </location>
</feature>
<keyword evidence="5 7" id="KW-0862">Zinc</keyword>
<feature type="compositionally biased region" description="Gly residues" evidence="8">
    <location>
        <begin position="1052"/>
        <end position="1061"/>
    </location>
</feature>
<feature type="compositionally biased region" description="Low complexity" evidence="8">
    <location>
        <begin position="581"/>
        <end position="596"/>
    </location>
</feature>
<protein>
    <recommendedName>
        <fullName evidence="7">Chromatin modification-related protein</fullName>
    </recommendedName>
</protein>
<keyword evidence="2" id="KW-0808">Transferase</keyword>
<comment type="similarity">
    <text evidence="1">Belongs to the UPP synthase family.</text>
</comment>
<evidence type="ECO:0000256" key="2">
    <source>
        <dbReference type="ARBA" id="ARBA00022679"/>
    </source>
</evidence>
<feature type="compositionally biased region" description="Polar residues" evidence="8">
    <location>
        <begin position="447"/>
        <end position="465"/>
    </location>
</feature>
<feature type="compositionally biased region" description="Low complexity" evidence="8">
    <location>
        <begin position="1074"/>
        <end position="1085"/>
    </location>
</feature>
<feature type="compositionally biased region" description="Basic and acidic residues" evidence="8">
    <location>
        <begin position="599"/>
        <end position="608"/>
    </location>
</feature>
<dbReference type="EMBL" id="MU858112">
    <property type="protein sequence ID" value="KAK4213218.1"/>
    <property type="molecule type" value="Genomic_DNA"/>
</dbReference>
<feature type="compositionally biased region" description="Basic and acidic residues" evidence="8">
    <location>
        <begin position="850"/>
        <end position="868"/>
    </location>
</feature>
<feature type="domain" description="PHD-type" evidence="9">
    <location>
        <begin position="1098"/>
        <end position="1149"/>
    </location>
</feature>
<dbReference type="PROSITE" id="PS50016">
    <property type="entry name" value="ZF_PHD_2"/>
    <property type="match status" value="1"/>
</dbReference>
<feature type="compositionally biased region" description="Basic and acidic residues" evidence="8">
    <location>
        <begin position="963"/>
        <end position="990"/>
    </location>
</feature>
<comment type="subunit">
    <text evidence="7">Component of an histone acetyltransferase complex. Interacts with H3K4me3 and to a lesser extent with H3K4me2.</text>
</comment>
<dbReference type="GO" id="GO:0005811">
    <property type="term" value="C:lipid droplet"/>
    <property type="evidence" value="ECO:0007669"/>
    <property type="project" value="TreeGrafter"/>
</dbReference>
<dbReference type="NCBIfam" id="TIGR00055">
    <property type="entry name" value="uppS"/>
    <property type="match status" value="1"/>
</dbReference>
<evidence type="ECO:0000256" key="3">
    <source>
        <dbReference type="ARBA" id="ARBA00022723"/>
    </source>
</evidence>
<feature type="compositionally biased region" description="Polar residues" evidence="8">
    <location>
        <begin position="915"/>
        <end position="924"/>
    </location>
</feature>
<feature type="region of interest" description="Disordered" evidence="8">
    <location>
        <begin position="152"/>
        <end position="233"/>
    </location>
</feature>
<dbReference type="Pfam" id="PF01255">
    <property type="entry name" value="Prenyltransf"/>
    <property type="match status" value="2"/>
</dbReference>
<evidence type="ECO:0000256" key="6">
    <source>
        <dbReference type="PROSITE-ProRule" id="PRU00146"/>
    </source>
</evidence>
<evidence type="ECO:0000313" key="11">
    <source>
        <dbReference type="Proteomes" id="UP001301769"/>
    </source>
</evidence>
<dbReference type="InterPro" id="IPR019786">
    <property type="entry name" value="Zinc_finger_PHD-type_CS"/>
</dbReference>
<dbReference type="CDD" id="cd15505">
    <property type="entry name" value="PHD_ING"/>
    <property type="match status" value="1"/>
</dbReference>
<keyword evidence="11" id="KW-1185">Reference proteome</keyword>
<dbReference type="GO" id="GO:0045547">
    <property type="term" value="F:ditrans,polycis-polyprenyl diphosphate synthase [(2E,6E)-farnesyl diphosphate specific] activity"/>
    <property type="evidence" value="ECO:0007669"/>
    <property type="project" value="TreeGrafter"/>
</dbReference>
<keyword evidence="4 6" id="KW-0863">Zinc-finger</keyword>
<comment type="similarity">
    <text evidence="7">Belongs to the ING family.</text>
</comment>
<dbReference type="InterPro" id="IPR001441">
    <property type="entry name" value="UPP_synth-like"/>
</dbReference>
<dbReference type="Proteomes" id="UP001301769">
    <property type="component" value="Unassembled WGS sequence"/>
</dbReference>
<dbReference type="GO" id="GO:0016020">
    <property type="term" value="C:membrane"/>
    <property type="evidence" value="ECO:0007669"/>
    <property type="project" value="TreeGrafter"/>
</dbReference>
<keyword evidence="7" id="KW-0156">Chromatin regulator</keyword>
<feature type="compositionally biased region" description="Low complexity" evidence="8">
    <location>
        <begin position="197"/>
        <end position="224"/>
    </location>
</feature>
<gene>
    <name evidence="10" type="ORF">QBC37DRAFT_440912</name>
</gene>
<feature type="compositionally biased region" description="Basic and acidic residues" evidence="8">
    <location>
        <begin position="571"/>
        <end position="580"/>
    </location>
</feature>
<sequence>MSDLHLSRFRKWLLSSPPVELAAKCMRETLIGALRQGPIPQHVAFVMDGNRRYARNHKIETVEGHNLGFEAMARILEVCYQCGVKVVTVYAFSIENFNRPKYEVDGLMQLAKLKLEQLVQHGEILERYGARIKILGQRDMLSPDVLEVMDRAEETTKHNRRETVDEYLTPPRPHGTPFSQTRITQSLLSKHGESKLDPASSDLDSAAASADEPDQDSVSSTTTVIDSPPLKPSAPVAVNGNVTIFPNVENITAETLDKRMYTAGDPPLDLFIRTSGVSRLSDFMLWQCHQDTQIFFLNCLWPEFDLWHFLPVLTAKPPPAENSAGSSRRAQPVRQTRINPPRTSSLNRNNSLASEPVPAQPIDIFPGITHFADAITALPKELVRHFTLLKEVDAKIFTPEAALFKYVDEALKLTSPEPTRWSNDDAGSAAAASTPSSARNNGAGFGSNATHAQAPSVSDSGNPSIYDSASLSRRNMLQAAMVMKEMLVSMEEKNHVITTANEALQKQLSRIEDIWPHLEGEFSEEAKWGSDTHWAYVENRASKATQAQTERSRRDGAAALSAAAQQLAEEAAARSSDRKQALAAKKNSKAQAQAAEAEPDGKPLETGKKGPGTGKSRKAPADPAAVGLGITNPPTSNGTPAPKRRAKGTAPAAAADRAMSTVFGAAAPKPKTTSPRETPVPEPPTAGKKRKALPTSSGQAKKSRTTAAMSPSVASSPLLANFPDSARVGRNSPVPLPPQARPASSRARKNSTSTQPNGDAARQRPTSAASNNKHLNGTVMSTPIADQQSNYGRANADTKAQKESGLPIPSASSELEAQFRPEAEIPPPPPDPLSAMNGSTVSGLGIMGNNKKEASVKIEERETTRKETPALPPTPTTTVTTTKSGRASKPATPAVATFAEAAGGATMSRSRSSRNAAESKNDSTGAAAAATTTKRSHKKGASLSAAAAATAQAVAASAAPPASHDKEAGSGGKHAKDKEKDRDAHHREGSAVETGPTGKGGKGADGGLSSASSRNGPAASNSGFGSSSIVSGGFSGLTSGTPISSSSASGHSGIGGVGGSNGRNINSHAKNSSAAMAAQAAGGTTTEDDDDDADMDEQRYCFCNGVSYGEMVACDGDGCPREWFHLECVGLKVAPKGNAKWYCEDCKKRLRASERR</sequence>
<evidence type="ECO:0000313" key="10">
    <source>
        <dbReference type="EMBL" id="KAK4213218.1"/>
    </source>
</evidence>
<dbReference type="GO" id="GO:1904423">
    <property type="term" value="C:dehydrodolichyl diphosphate synthase complex"/>
    <property type="evidence" value="ECO:0007669"/>
    <property type="project" value="TreeGrafter"/>
</dbReference>
<dbReference type="Gene3D" id="3.30.40.10">
    <property type="entry name" value="Zinc/RING finger domain, C3HC4 (zinc finger)"/>
    <property type="match status" value="1"/>
</dbReference>
<accession>A0AAN7B715</accession>
<reference evidence="10" key="1">
    <citation type="journal article" date="2023" name="Mol. Phylogenet. Evol.">
        <title>Genome-scale phylogeny and comparative genomics of the fungal order Sordariales.</title>
        <authorList>
            <person name="Hensen N."/>
            <person name="Bonometti L."/>
            <person name="Westerberg I."/>
            <person name="Brannstrom I.O."/>
            <person name="Guillou S."/>
            <person name="Cros-Aarteil S."/>
            <person name="Calhoun S."/>
            <person name="Haridas S."/>
            <person name="Kuo A."/>
            <person name="Mondo S."/>
            <person name="Pangilinan J."/>
            <person name="Riley R."/>
            <person name="LaButti K."/>
            <person name="Andreopoulos B."/>
            <person name="Lipzen A."/>
            <person name="Chen C."/>
            <person name="Yan M."/>
            <person name="Daum C."/>
            <person name="Ng V."/>
            <person name="Clum A."/>
            <person name="Steindorff A."/>
            <person name="Ohm R.A."/>
            <person name="Martin F."/>
            <person name="Silar P."/>
            <person name="Natvig D.O."/>
            <person name="Lalanne C."/>
            <person name="Gautier V."/>
            <person name="Ament-Velasquez S.L."/>
            <person name="Kruys A."/>
            <person name="Hutchinson M.I."/>
            <person name="Powell A.J."/>
            <person name="Barry K."/>
            <person name="Miller A.N."/>
            <person name="Grigoriev I.V."/>
            <person name="Debuchy R."/>
            <person name="Gladieux P."/>
            <person name="Hiltunen Thoren M."/>
            <person name="Johannesson H."/>
        </authorList>
    </citation>
    <scope>NUCLEOTIDE SEQUENCE</scope>
    <source>
        <strain evidence="10">PSN293</strain>
    </source>
</reference>
<feature type="compositionally biased region" description="Low complexity" evidence="8">
    <location>
        <begin position="890"/>
        <end position="914"/>
    </location>
</feature>
<feature type="compositionally biased region" description="Gly residues" evidence="8">
    <location>
        <begin position="997"/>
        <end position="1006"/>
    </location>
</feature>
<proteinExistence type="inferred from homology"/>
<evidence type="ECO:0000256" key="7">
    <source>
        <dbReference type="RuleBase" id="RU361213"/>
    </source>
</evidence>
<dbReference type="PROSITE" id="PS01066">
    <property type="entry name" value="UPP_SYNTHASE"/>
    <property type="match status" value="1"/>
</dbReference>
<feature type="region of interest" description="Disordered" evidence="8">
    <location>
        <begin position="416"/>
        <end position="465"/>
    </location>
</feature>
<dbReference type="InterPro" id="IPR019787">
    <property type="entry name" value="Znf_PHD-finger"/>
</dbReference>
<evidence type="ECO:0000256" key="1">
    <source>
        <dbReference type="ARBA" id="ARBA00005432"/>
    </source>
</evidence>
<feature type="region of interest" description="Disordered" evidence="8">
    <location>
        <begin position="569"/>
        <end position="1091"/>
    </location>
</feature>
<comment type="domain">
    <text evidence="7">The PHD-type zinc finger mediates the binding to H3K4me3.</text>
</comment>
<dbReference type="Gene3D" id="3.40.1180.10">
    <property type="entry name" value="Decaprenyl diphosphate synthase-like"/>
    <property type="match status" value="1"/>
</dbReference>
<reference evidence="10" key="2">
    <citation type="submission" date="2023-05" db="EMBL/GenBank/DDBJ databases">
        <authorList>
            <consortium name="Lawrence Berkeley National Laboratory"/>
            <person name="Steindorff A."/>
            <person name="Hensen N."/>
            <person name="Bonometti L."/>
            <person name="Westerberg I."/>
            <person name="Brannstrom I.O."/>
            <person name="Guillou S."/>
            <person name="Cros-Aarteil S."/>
            <person name="Calhoun S."/>
            <person name="Haridas S."/>
            <person name="Kuo A."/>
            <person name="Mondo S."/>
            <person name="Pangilinan J."/>
            <person name="Riley R."/>
            <person name="Labutti K."/>
            <person name="Andreopoulos B."/>
            <person name="Lipzen A."/>
            <person name="Chen C."/>
            <person name="Yanf M."/>
            <person name="Daum C."/>
            <person name="Ng V."/>
            <person name="Clum A."/>
            <person name="Ohm R."/>
            <person name="Martin F."/>
            <person name="Silar P."/>
            <person name="Natvig D."/>
            <person name="Lalanne C."/>
            <person name="Gautier V."/>
            <person name="Ament-Velasquez S.L."/>
            <person name="Kruys A."/>
            <person name="Hutchinson M.I."/>
            <person name="Powell A.J."/>
            <person name="Barry K."/>
            <person name="Miller A.N."/>
            <person name="Grigoriev I.V."/>
            <person name="Debuchy R."/>
            <person name="Gladieux P."/>
            <person name="Thoren M.H."/>
            <person name="Johannesson H."/>
        </authorList>
    </citation>
    <scope>NUCLEOTIDE SEQUENCE</scope>
    <source>
        <strain evidence="10">PSN293</strain>
    </source>
</reference>
<dbReference type="AlphaFoldDB" id="A0AAN7B715"/>
<evidence type="ECO:0000259" key="9">
    <source>
        <dbReference type="PROSITE" id="PS50016"/>
    </source>
</evidence>
<dbReference type="GO" id="GO:0005634">
    <property type="term" value="C:nucleus"/>
    <property type="evidence" value="ECO:0007669"/>
    <property type="project" value="UniProtKB-SubCell"/>
</dbReference>
<feature type="compositionally biased region" description="Low complexity" evidence="8">
    <location>
        <begin position="941"/>
        <end position="962"/>
    </location>
</feature>
<feature type="region of interest" description="Disordered" evidence="8">
    <location>
        <begin position="318"/>
        <end position="354"/>
    </location>
</feature>
<dbReference type="InterPro" id="IPR036424">
    <property type="entry name" value="UPP_synth-like_sf"/>
</dbReference>
<dbReference type="GO" id="GO:0008270">
    <property type="term" value="F:zinc ion binding"/>
    <property type="evidence" value="ECO:0007669"/>
    <property type="project" value="UniProtKB-KW"/>
</dbReference>
<dbReference type="InterPro" id="IPR018520">
    <property type="entry name" value="UPP_synth-like_CS"/>
</dbReference>
<dbReference type="CDD" id="cd00475">
    <property type="entry name" value="Cis_IPPS"/>
    <property type="match status" value="1"/>
</dbReference>
<feature type="compositionally biased region" description="Polar residues" evidence="8">
    <location>
        <begin position="323"/>
        <end position="353"/>
    </location>
</feature>
<dbReference type="GO" id="GO:0016094">
    <property type="term" value="P:polyprenol biosynthetic process"/>
    <property type="evidence" value="ECO:0007669"/>
    <property type="project" value="TreeGrafter"/>
</dbReference>
<dbReference type="InterPro" id="IPR011011">
    <property type="entry name" value="Znf_FYVE_PHD"/>
</dbReference>
<keyword evidence="7" id="KW-0539">Nucleus</keyword>
<name>A0AAN7B715_9PEZI</name>
<organism evidence="10 11">
    <name type="scientific">Rhypophila decipiens</name>
    <dbReference type="NCBI Taxonomy" id="261697"/>
    <lineage>
        <taxon>Eukaryota</taxon>
        <taxon>Fungi</taxon>
        <taxon>Dikarya</taxon>
        <taxon>Ascomycota</taxon>
        <taxon>Pezizomycotina</taxon>
        <taxon>Sordariomycetes</taxon>
        <taxon>Sordariomycetidae</taxon>
        <taxon>Sordariales</taxon>
        <taxon>Naviculisporaceae</taxon>
        <taxon>Rhypophila</taxon>
    </lineage>
</organism>
<evidence type="ECO:0000256" key="5">
    <source>
        <dbReference type="ARBA" id="ARBA00022833"/>
    </source>
</evidence>
<dbReference type="GO" id="GO:0005783">
    <property type="term" value="C:endoplasmic reticulum"/>
    <property type="evidence" value="ECO:0007669"/>
    <property type="project" value="TreeGrafter"/>
</dbReference>
<dbReference type="Pfam" id="PF12998">
    <property type="entry name" value="ING"/>
    <property type="match status" value="1"/>
</dbReference>
<dbReference type="SMART" id="SM01408">
    <property type="entry name" value="ING"/>
    <property type="match status" value="1"/>
</dbReference>
<dbReference type="Pfam" id="PF00628">
    <property type="entry name" value="PHD"/>
    <property type="match status" value="1"/>
</dbReference>